<dbReference type="Gene3D" id="3.30.420.10">
    <property type="entry name" value="Ribonuclease H-like superfamily/Ribonuclease H"/>
    <property type="match status" value="1"/>
</dbReference>
<evidence type="ECO:0000259" key="1">
    <source>
        <dbReference type="Pfam" id="PF13456"/>
    </source>
</evidence>
<dbReference type="GO" id="GO:0003676">
    <property type="term" value="F:nucleic acid binding"/>
    <property type="evidence" value="ECO:0007669"/>
    <property type="project" value="InterPro"/>
</dbReference>
<proteinExistence type="predicted"/>
<dbReference type="PANTHER" id="PTHR47074">
    <property type="entry name" value="BNAC02G40300D PROTEIN"/>
    <property type="match status" value="1"/>
</dbReference>
<dbReference type="OrthoDB" id="1906820at2759"/>
<feature type="domain" description="RNase H type-1" evidence="1">
    <location>
        <begin position="13"/>
        <end position="98"/>
    </location>
</feature>
<comment type="caution">
    <text evidence="2">The sequence shown here is derived from an EMBL/GenBank/DDBJ whole genome shotgun (WGS) entry which is preliminary data.</text>
</comment>
<dbReference type="AlphaFoldDB" id="A0A5N6Q7A1"/>
<dbReference type="InterPro" id="IPR002156">
    <property type="entry name" value="RNaseH_domain"/>
</dbReference>
<dbReference type="Proteomes" id="UP000327013">
    <property type="component" value="Unassembled WGS sequence"/>
</dbReference>
<evidence type="ECO:0000313" key="3">
    <source>
        <dbReference type="Proteomes" id="UP000327013"/>
    </source>
</evidence>
<dbReference type="InterPro" id="IPR036397">
    <property type="entry name" value="RNaseH_sf"/>
</dbReference>
<organism evidence="2 3">
    <name type="scientific">Carpinus fangiana</name>
    <dbReference type="NCBI Taxonomy" id="176857"/>
    <lineage>
        <taxon>Eukaryota</taxon>
        <taxon>Viridiplantae</taxon>
        <taxon>Streptophyta</taxon>
        <taxon>Embryophyta</taxon>
        <taxon>Tracheophyta</taxon>
        <taxon>Spermatophyta</taxon>
        <taxon>Magnoliopsida</taxon>
        <taxon>eudicotyledons</taxon>
        <taxon>Gunneridae</taxon>
        <taxon>Pentapetalae</taxon>
        <taxon>rosids</taxon>
        <taxon>fabids</taxon>
        <taxon>Fagales</taxon>
        <taxon>Betulaceae</taxon>
        <taxon>Carpinus</taxon>
    </lineage>
</organism>
<dbReference type="EMBL" id="VIBQ01003240">
    <property type="protein sequence ID" value="KAD9048802.1"/>
    <property type="molecule type" value="Genomic_DNA"/>
</dbReference>
<evidence type="ECO:0000313" key="2">
    <source>
        <dbReference type="EMBL" id="KAD9048802.1"/>
    </source>
</evidence>
<accession>A0A5N6Q7A1</accession>
<name>A0A5N6Q7A1_9ROSI</name>
<protein>
    <recommendedName>
        <fullName evidence="1">RNase H type-1 domain-containing protein</fullName>
    </recommendedName>
</protein>
<dbReference type="Pfam" id="PF13456">
    <property type="entry name" value="RVT_3"/>
    <property type="match status" value="1"/>
</dbReference>
<dbReference type="InterPro" id="IPR052929">
    <property type="entry name" value="RNase_H-like_EbsB-rel"/>
</dbReference>
<gene>
    <name evidence="2" type="ORF">FH972_027339</name>
</gene>
<reference evidence="2 3" key="1">
    <citation type="submission" date="2019-06" db="EMBL/GenBank/DDBJ databases">
        <title>A chromosomal-level reference genome of Carpinus fangiana (Coryloideae, Betulaceae).</title>
        <authorList>
            <person name="Yang X."/>
            <person name="Wang Z."/>
            <person name="Zhang L."/>
            <person name="Hao G."/>
            <person name="Liu J."/>
            <person name="Yang Y."/>
        </authorList>
    </citation>
    <scope>NUCLEOTIDE SEQUENCE [LARGE SCALE GENOMIC DNA]</scope>
    <source>
        <strain evidence="2">Cfa_2016G</strain>
        <tissue evidence="2">Leaf</tissue>
    </source>
</reference>
<sequence length="103" mass="11408">MWKPHSFGRYKVNWDVAINSTMRTMGVGIIVKDNKDQVHASSSKTILSVREPVVAEAMGALFDAEFSRDLGIQDIDVEGDSLQVIQAISSYNENNGCWNNCEG</sequence>
<dbReference type="PANTHER" id="PTHR47074:SF48">
    <property type="entry name" value="POLYNUCLEOTIDYL TRANSFERASE, RIBONUCLEASE H-LIKE SUPERFAMILY PROTEIN"/>
    <property type="match status" value="1"/>
</dbReference>
<dbReference type="GO" id="GO:0004523">
    <property type="term" value="F:RNA-DNA hybrid ribonuclease activity"/>
    <property type="evidence" value="ECO:0007669"/>
    <property type="project" value="InterPro"/>
</dbReference>
<keyword evidence="3" id="KW-1185">Reference proteome</keyword>